<feature type="transmembrane region" description="Helical" evidence="1">
    <location>
        <begin position="496"/>
        <end position="517"/>
    </location>
</feature>
<feature type="transmembrane region" description="Helical" evidence="1">
    <location>
        <begin position="396"/>
        <end position="414"/>
    </location>
</feature>
<keyword evidence="1" id="KW-0472">Membrane</keyword>
<feature type="transmembrane region" description="Helical" evidence="1">
    <location>
        <begin position="362"/>
        <end position="384"/>
    </location>
</feature>
<accession>L9Y0P3</accession>
<feature type="transmembrane region" description="Helical" evidence="1">
    <location>
        <begin position="45"/>
        <end position="68"/>
    </location>
</feature>
<organism evidence="2 3">
    <name type="scientific">Natrinema versiforme JCM 10478</name>
    <dbReference type="NCBI Taxonomy" id="1227496"/>
    <lineage>
        <taxon>Archaea</taxon>
        <taxon>Methanobacteriati</taxon>
        <taxon>Methanobacteriota</taxon>
        <taxon>Stenosarchaea group</taxon>
        <taxon>Halobacteria</taxon>
        <taxon>Halobacteriales</taxon>
        <taxon>Natrialbaceae</taxon>
        <taxon>Natrinema</taxon>
    </lineage>
</organism>
<dbReference type="Proteomes" id="UP000011632">
    <property type="component" value="Unassembled WGS sequence"/>
</dbReference>
<feature type="transmembrane region" description="Helical" evidence="1">
    <location>
        <begin position="243"/>
        <end position="265"/>
    </location>
</feature>
<feature type="transmembrane region" description="Helical" evidence="1">
    <location>
        <begin position="327"/>
        <end position="342"/>
    </location>
</feature>
<feature type="transmembrane region" description="Helical" evidence="1">
    <location>
        <begin position="80"/>
        <end position="103"/>
    </location>
</feature>
<dbReference type="OrthoDB" id="292292at2157"/>
<dbReference type="STRING" id="1227496.C489_11033"/>
<sequence length="734" mass="78491">MTYAPQTSGVSFDWGPTTVTTVVFALLIGFWSSVGLESIGVELPAAQAVFGVVLLTVVPGGLLTQLLGLRTTSVGEFGTIALGLSLVVLSITTVLASVLLPVFGVPEPLSFLPLAVIVTALIAVLTLLILVTDGNSFHVRVPFSNSLPIYAVLGFLPVFAVLGALLMNRYGNNVGLGLFVLSVAVVTLLSATRVIQPSQYPVVVFSVALSTLLHRSLASGHVVGADIQFTYYLSELFASNHQWAPALGGSMSSVPIVTAVPVAYSMVTGLELVTIFTVVYPIIFAVVPLGIYSLAADVFDGTVGLYASLFFVFYHGTFYLTPGKQRLSELFIVGALLLYFRHESRDRGWTIGMVLLATGLVHSHYGSTYVFGLSLLAASIGLVLTERLVGEFRHGLSPIYPLAFLVGATSWYAYASSELTASLASIPIAILDQLASLPGGTAAGSGSSYVQTQQTIFQQVSLGLYLLLSLLICLGLVWQTVSILNRLRQGIDTRYVEFTALALPLCAFLGMSYFLVLDLWADRVYQMVLPVLAVFAAVGYLRLGTTAERIPGISSVNWTPLAVVLAALFVINSGFAGAAAGVSADYTFNDEAHDYAFSDEEREAAQWLADQPEIERTAADGGAEEEAVVPIYTDRISSQLFRSIVPMSHYNVEVIMVKNQWDPTFEPADTRGGYVFIRHNAVDDSAPDDTPLSSLSADHVNEITENRTIVYENEDVTIVEPVGGGAANATADES</sequence>
<evidence type="ECO:0000313" key="2">
    <source>
        <dbReference type="EMBL" id="ELY67292.1"/>
    </source>
</evidence>
<name>L9Y0P3_9EURY</name>
<proteinExistence type="predicted"/>
<dbReference type="Pfam" id="PF09971">
    <property type="entry name" value="DUF2206"/>
    <property type="match status" value="1"/>
</dbReference>
<feature type="transmembrane region" description="Helical" evidence="1">
    <location>
        <begin position="561"/>
        <end position="582"/>
    </location>
</feature>
<feature type="transmembrane region" description="Helical" evidence="1">
    <location>
        <begin position="272"/>
        <end position="291"/>
    </location>
</feature>
<protein>
    <submittedName>
        <fullName evidence="2">Transmembrane protein</fullName>
    </submittedName>
</protein>
<comment type="caution">
    <text evidence="2">The sequence shown here is derived from an EMBL/GenBank/DDBJ whole genome shotgun (WGS) entry which is preliminary data.</text>
</comment>
<keyword evidence="1 2" id="KW-0812">Transmembrane</keyword>
<reference evidence="2 3" key="1">
    <citation type="journal article" date="2014" name="PLoS Genet.">
        <title>Phylogenetically driven sequencing of extremely halophilic archaea reveals strategies for static and dynamic osmo-response.</title>
        <authorList>
            <person name="Becker E.A."/>
            <person name="Seitzer P.M."/>
            <person name="Tritt A."/>
            <person name="Larsen D."/>
            <person name="Krusor M."/>
            <person name="Yao A.I."/>
            <person name="Wu D."/>
            <person name="Madern D."/>
            <person name="Eisen J.A."/>
            <person name="Darling A.E."/>
            <person name="Facciotti M.T."/>
        </authorList>
    </citation>
    <scope>NUCLEOTIDE SEQUENCE [LARGE SCALE GENOMIC DNA]</scope>
    <source>
        <strain evidence="2 3">JCM 10478</strain>
    </source>
</reference>
<feature type="transmembrane region" description="Helical" evidence="1">
    <location>
        <begin position="523"/>
        <end position="541"/>
    </location>
</feature>
<feature type="transmembrane region" description="Helical" evidence="1">
    <location>
        <begin position="173"/>
        <end position="195"/>
    </location>
</feature>
<evidence type="ECO:0000313" key="3">
    <source>
        <dbReference type="Proteomes" id="UP000011632"/>
    </source>
</evidence>
<dbReference type="EMBL" id="AOID01000030">
    <property type="protein sequence ID" value="ELY67292.1"/>
    <property type="molecule type" value="Genomic_DNA"/>
</dbReference>
<gene>
    <name evidence="2" type="ORF">C489_11033</name>
</gene>
<dbReference type="RefSeq" id="WP_006431286.1">
    <property type="nucleotide sequence ID" value="NZ_AOID01000030.1"/>
</dbReference>
<dbReference type="AlphaFoldDB" id="L9Y0P3"/>
<feature type="transmembrane region" description="Helical" evidence="1">
    <location>
        <begin position="12"/>
        <end position="33"/>
    </location>
</feature>
<dbReference type="InterPro" id="IPR018701">
    <property type="entry name" value="DUF2206_membrane"/>
</dbReference>
<feature type="transmembrane region" description="Helical" evidence="1">
    <location>
        <begin position="303"/>
        <end position="320"/>
    </location>
</feature>
<feature type="transmembrane region" description="Helical" evidence="1">
    <location>
        <begin position="462"/>
        <end position="484"/>
    </location>
</feature>
<evidence type="ECO:0000256" key="1">
    <source>
        <dbReference type="SAM" id="Phobius"/>
    </source>
</evidence>
<feature type="transmembrane region" description="Helical" evidence="1">
    <location>
        <begin position="143"/>
        <end position="167"/>
    </location>
</feature>
<feature type="transmembrane region" description="Helical" evidence="1">
    <location>
        <begin position="109"/>
        <end position="131"/>
    </location>
</feature>
<dbReference type="PATRIC" id="fig|1227496.3.peg.2231"/>
<keyword evidence="3" id="KW-1185">Reference proteome</keyword>
<keyword evidence="1" id="KW-1133">Transmembrane helix</keyword>